<dbReference type="FunCoup" id="A0A259TUP9">
    <property type="interactions" value="6"/>
</dbReference>
<dbReference type="Pfam" id="PF13333">
    <property type="entry name" value="rve_2"/>
    <property type="match status" value="1"/>
</dbReference>
<evidence type="ECO:0000256" key="1">
    <source>
        <dbReference type="SAM" id="MobiDB-lite"/>
    </source>
</evidence>
<dbReference type="InterPro" id="IPR025948">
    <property type="entry name" value="HTH-like_dom"/>
</dbReference>
<feature type="domain" description="Integrase catalytic" evidence="2">
    <location>
        <begin position="119"/>
        <end position="281"/>
    </location>
</feature>
<dbReference type="GO" id="GO:0003676">
    <property type="term" value="F:nucleic acid binding"/>
    <property type="evidence" value="ECO:0007669"/>
    <property type="project" value="InterPro"/>
</dbReference>
<sequence>MIEEEHGRSSVRAMCEAIGATPSAYYAWRSRPESERARADRRLLVEIRAVHRESRQTYGALRVHAELRARGVTCGKNRVARLMREHDVRARRPKRRPPTATPTTPLTPVAANVLDRAFEPDAPDRVWASDMTYIATDEGWLYLSVVLDLYSRRVVGWSAQPSLSRNGPLAALTSAIRDRRPAAGLVAHSDQGSQYTSDDYRAALRRHGLIASMSRRGNCHDNAPAESFFASLKSDLRGQRFATHAEARAALFDYIEIFYNRRRRHSSLGYQTPDEYERQYRARQPELLAA</sequence>
<organism evidence="3 4">
    <name type="scientific">Rubricoccus marinus</name>
    <dbReference type="NCBI Taxonomy" id="716817"/>
    <lineage>
        <taxon>Bacteria</taxon>
        <taxon>Pseudomonadati</taxon>
        <taxon>Rhodothermota</taxon>
        <taxon>Rhodothermia</taxon>
        <taxon>Rhodothermales</taxon>
        <taxon>Rubricoccaceae</taxon>
        <taxon>Rubricoccus</taxon>
    </lineage>
</organism>
<feature type="region of interest" description="Disordered" evidence="1">
    <location>
        <begin position="87"/>
        <end position="106"/>
    </location>
</feature>
<dbReference type="AlphaFoldDB" id="A0A259TUP9"/>
<gene>
    <name evidence="3" type="ORF">BSZ36_17680</name>
</gene>
<dbReference type="Pfam" id="PF13276">
    <property type="entry name" value="HTH_21"/>
    <property type="match status" value="1"/>
</dbReference>
<dbReference type="NCBIfam" id="NF033516">
    <property type="entry name" value="transpos_IS3"/>
    <property type="match status" value="1"/>
</dbReference>
<proteinExistence type="predicted"/>
<dbReference type="InterPro" id="IPR036397">
    <property type="entry name" value="RNaseH_sf"/>
</dbReference>
<comment type="caution">
    <text evidence="3">The sequence shown here is derived from an EMBL/GenBank/DDBJ whole genome shotgun (WGS) entry which is preliminary data.</text>
</comment>
<dbReference type="PANTHER" id="PTHR46889:SF4">
    <property type="entry name" value="TRANSPOSASE INSO FOR INSERTION SEQUENCE ELEMENT IS911B-RELATED"/>
    <property type="match status" value="1"/>
</dbReference>
<accession>A0A259TUP9</accession>
<dbReference type="InterPro" id="IPR001584">
    <property type="entry name" value="Integrase_cat-core"/>
</dbReference>
<dbReference type="InterPro" id="IPR012337">
    <property type="entry name" value="RNaseH-like_sf"/>
</dbReference>
<dbReference type="GO" id="GO:0015074">
    <property type="term" value="P:DNA integration"/>
    <property type="evidence" value="ECO:0007669"/>
    <property type="project" value="InterPro"/>
</dbReference>
<dbReference type="EMBL" id="MQWB01000011">
    <property type="protein sequence ID" value="OZC01278.1"/>
    <property type="molecule type" value="Genomic_DNA"/>
</dbReference>
<evidence type="ECO:0000313" key="4">
    <source>
        <dbReference type="Proteomes" id="UP000216446"/>
    </source>
</evidence>
<evidence type="ECO:0000259" key="2">
    <source>
        <dbReference type="PROSITE" id="PS50994"/>
    </source>
</evidence>
<dbReference type="SUPFAM" id="SSF53098">
    <property type="entry name" value="Ribonuclease H-like"/>
    <property type="match status" value="1"/>
</dbReference>
<dbReference type="Gene3D" id="3.30.420.10">
    <property type="entry name" value="Ribonuclease H-like superfamily/Ribonuclease H"/>
    <property type="match status" value="1"/>
</dbReference>
<dbReference type="Pfam" id="PF00665">
    <property type="entry name" value="rve"/>
    <property type="match status" value="1"/>
</dbReference>
<dbReference type="InterPro" id="IPR050900">
    <property type="entry name" value="Transposase_IS3/IS150/IS904"/>
</dbReference>
<evidence type="ECO:0000313" key="3">
    <source>
        <dbReference type="EMBL" id="OZC01278.1"/>
    </source>
</evidence>
<dbReference type="InterPro" id="IPR048020">
    <property type="entry name" value="Transpos_IS3"/>
</dbReference>
<name>A0A259TUP9_9BACT</name>
<dbReference type="PANTHER" id="PTHR46889">
    <property type="entry name" value="TRANSPOSASE INSF FOR INSERTION SEQUENCE IS3B-RELATED"/>
    <property type="match status" value="1"/>
</dbReference>
<dbReference type="Proteomes" id="UP000216446">
    <property type="component" value="Unassembled WGS sequence"/>
</dbReference>
<dbReference type="InParanoid" id="A0A259TUP9"/>
<protein>
    <submittedName>
        <fullName evidence="3">Transposase</fullName>
    </submittedName>
</protein>
<dbReference type="PROSITE" id="PS50994">
    <property type="entry name" value="INTEGRASE"/>
    <property type="match status" value="1"/>
</dbReference>
<dbReference type="OrthoDB" id="9815231at2"/>
<reference evidence="3 4" key="1">
    <citation type="submission" date="2016-11" db="EMBL/GenBank/DDBJ databases">
        <title>Study of marine rhodopsin-containing bacteria.</title>
        <authorList>
            <person name="Yoshizawa S."/>
            <person name="Kumagai Y."/>
            <person name="Kogure K."/>
        </authorList>
    </citation>
    <scope>NUCLEOTIDE SEQUENCE [LARGE SCALE GENOMIC DNA]</scope>
    <source>
        <strain evidence="3 4">SG-29</strain>
    </source>
</reference>
<keyword evidence="4" id="KW-1185">Reference proteome</keyword>